<accession>A0A956NAI4</accession>
<evidence type="ECO:0000256" key="4">
    <source>
        <dbReference type="ARBA" id="ARBA00022764"/>
    </source>
</evidence>
<dbReference type="InterPro" id="IPR001188">
    <property type="entry name" value="Sperm_putr-bd"/>
</dbReference>
<evidence type="ECO:0000256" key="3">
    <source>
        <dbReference type="ARBA" id="ARBA00022729"/>
    </source>
</evidence>
<name>A0A956NAI4_UNCEI</name>
<dbReference type="GO" id="GO:0019808">
    <property type="term" value="F:polyamine binding"/>
    <property type="evidence" value="ECO:0007669"/>
    <property type="project" value="InterPro"/>
</dbReference>
<dbReference type="Gene3D" id="3.40.190.10">
    <property type="entry name" value="Periplasmic binding protein-like II"/>
    <property type="match status" value="2"/>
</dbReference>
<keyword evidence="4" id="KW-0574">Periplasm</keyword>
<sequence length="372" mass="41262">MHGHLDSHARVDSRAFRRAALWGGLLASWFFLASVGAAPADAASKSLRFLTWDEYTDPDLIAEFEAAHDVDIELFYYETDEERDEVLVQSQGRGYDVILVSDDALGRYQGRGWLVGMNESSVPNLKFMEKRWRETAADGKDYGIPYAWGTSGIAYRSDLVSEPITGWIDLLRPQPSIQGKILMVADSWELVGIALLALGYDFNSEDPTQLDAAGNLLLSQRGFVSRYGYPNLSEESSLVSGETVAATMYSGDALALKDVDPRITYVVPEEGTFLWCDYLTVATASSDPKLALAFIDFLQVPKNAARTSEYLYYPSPNEAATKLLPEELLTDENVYPSSDALAHAFRYEAMAPRTIRKRSSIYQNVVGNIAAQ</sequence>
<evidence type="ECO:0000256" key="2">
    <source>
        <dbReference type="ARBA" id="ARBA00022448"/>
    </source>
</evidence>
<evidence type="ECO:0000256" key="1">
    <source>
        <dbReference type="ARBA" id="ARBA00004418"/>
    </source>
</evidence>
<dbReference type="Pfam" id="PF13416">
    <property type="entry name" value="SBP_bac_8"/>
    <property type="match status" value="1"/>
</dbReference>
<dbReference type="CDD" id="cd13590">
    <property type="entry name" value="PBP2_PotD_PotF_like"/>
    <property type="match status" value="1"/>
</dbReference>
<protein>
    <submittedName>
        <fullName evidence="5">Spermidine/putrescine ABC transporter substrate-binding protein</fullName>
    </submittedName>
</protein>
<dbReference type="GO" id="GO:0042597">
    <property type="term" value="C:periplasmic space"/>
    <property type="evidence" value="ECO:0007669"/>
    <property type="project" value="UniProtKB-SubCell"/>
</dbReference>
<organism evidence="5 6">
    <name type="scientific">Eiseniibacteriota bacterium</name>
    <dbReference type="NCBI Taxonomy" id="2212470"/>
    <lineage>
        <taxon>Bacteria</taxon>
        <taxon>Candidatus Eiseniibacteriota</taxon>
    </lineage>
</organism>
<dbReference type="SUPFAM" id="SSF53850">
    <property type="entry name" value="Periplasmic binding protein-like II"/>
    <property type="match status" value="1"/>
</dbReference>
<dbReference type="InterPro" id="IPR006059">
    <property type="entry name" value="SBP"/>
</dbReference>
<dbReference type="EMBL" id="JAGQHS010000023">
    <property type="protein sequence ID" value="MCA9755456.1"/>
    <property type="molecule type" value="Genomic_DNA"/>
</dbReference>
<keyword evidence="3" id="KW-0732">Signal</keyword>
<dbReference type="Proteomes" id="UP000739538">
    <property type="component" value="Unassembled WGS sequence"/>
</dbReference>
<reference evidence="5" key="1">
    <citation type="submission" date="2020-04" db="EMBL/GenBank/DDBJ databases">
        <authorList>
            <person name="Zhang T."/>
        </authorList>
    </citation>
    <scope>NUCLEOTIDE SEQUENCE</scope>
    <source>
        <strain evidence="5">HKST-UBA02</strain>
    </source>
</reference>
<dbReference type="AlphaFoldDB" id="A0A956NAI4"/>
<reference evidence="5" key="2">
    <citation type="journal article" date="2021" name="Microbiome">
        <title>Successional dynamics and alternative stable states in a saline activated sludge microbial community over 9 years.</title>
        <authorList>
            <person name="Wang Y."/>
            <person name="Ye J."/>
            <person name="Ju F."/>
            <person name="Liu L."/>
            <person name="Boyd J.A."/>
            <person name="Deng Y."/>
            <person name="Parks D.H."/>
            <person name="Jiang X."/>
            <person name="Yin X."/>
            <person name="Woodcroft B.J."/>
            <person name="Tyson G.W."/>
            <person name="Hugenholtz P."/>
            <person name="Polz M.F."/>
            <person name="Zhang T."/>
        </authorList>
    </citation>
    <scope>NUCLEOTIDE SEQUENCE</scope>
    <source>
        <strain evidence="5">HKST-UBA02</strain>
    </source>
</reference>
<dbReference type="PANTHER" id="PTHR30222:SF17">
    <property type="entry name" value="SPERMIDINE_PUTRESCINE-BINDING PERIPLASMIC PROTEIN"/>
    <property type="match status" value="1"/>
</dbReference>
<evidence type="ECO:0000313" key="5">
    <source>
        <dbReference type="EMBL" id="MCA9755456.1"/>
    </source>
</evidence>
<comment type="subcellular location">
    <subcellularLocation>
        <location evidence="1">Periplasm</location>
    </subcellularLocation>
</comment>
<gene>
    <name evidence="5" type="ORF">KDA27_06620</name>
</gene>
<dbReference type="PRINTS" id="PR00909">
    <property type="entry name" value="SPERMDNBNDNG"/>
</dbReference>
<proteinExistence type="predicted"/>
<dbReference type="GO" id="GO:0015846">
    <property type="term" value="P:polyamine transport"/>
    <property type="evidence" value="ECO:0007669"/>
    <property type="project" value="InterPro"/>
</dbReference>
<comment type="caution">
    <text evidence="5">The sequence shown here is derived from an EMBL/GenBank/DDBJ whole genome shotgun (WGS) entry which is preliminary data.</text>
</comment>
<dbReference type="PANTHER" id="PTHR30222">
    <property type="entry name" value="SPERMIDINE/PUTRESCINE-BINDING PERIPLASMIC PROTEIN"/>
    <property type="match status" value="1"/>
</dbReference>
<keyword evidence="2" id="KW-0813">Transport</keyword>
<evidence type="ECO:0000313" key="6">
    <source>
        <dbReference type="Proteomes" id="UP000739538"/>
    </source>
</evidence>